<keyword evidence="2" id="KW-1185">Reference proteome</keyword>
<organism evidence="1 2">
    <name type="scientific">Pararge aegeria aegeria</name>
    <dbReference type="NCBI Taxonomy" id="348720"/>
    <lineage>
        <taxon>Eukaryota</taxon>
        <taxon>Metazoa</taxon>
        <taxon>Ecdysozoa</taxon>
        <taxon>Arthropoda</taxon>
        <taxon>Hexapoda</taxon>
        <taxon>Insecta</taxon>
        <taxon>Pterygota</taxon>
        <taxon>Neoptera</taxon>
        <taxon>Endopterygota</taxon>
        <taxon>Lepidoptera</taxon>
        <taxon>Glossata</taxon>
        <taxon>Ditrysia</taxon>
        <taxon>Papilionoidea</taxon>
        <taxon>Nymphalidae</taxon>
        <taxon>Satyrinae</taxon>
        <taxon>Satyrini</taxon>
        <taxon>Parargina</taxon>
        <taxon>Pararge</taxon>
    </lineage>
</organism>
<dbReference type="AlphaFoldDB" id="A0A8S4RMB8"/>
<name>A0A8S4RMB8_9NEOP</name>
<dbReference type="Proteomes" id="UP000838756">
    <property type="component" value="Unassembled WGS sequence"/>
</dbReference>
<reference evidence="1" key="1">
    <citation type="submission" date="2022-03" db="EMBL/GenBank/DDBJ databases">
        <authorList>
            <person name="Lindestad O."/>
        </authorList>
    </citation>
    <scope>NUCLEOTIDE SEQUENCE</scope>
</reference>
<dbReference type="OrthoDB" id="7470375at2759"/>
<protein>
    <submittedName>
        <fullName evidence="1">Jg17151 protein</fullName>
    </submittedName>
</protein>
<evidence type="ECO:0000313" key="1">
    <source>
        <dbReference type="EMBL" id="CAH2238564.1"/>
    </source>
</evidence>
<accession>A0A8S4RMB8</accession>
<comment type="caution">
    <text evidence="1">The sequence shown here is derived from an EMBL/GenBank/DDBJ whole genome shotgun (WGS) entry which is preliminary data.</text>
</comment>
<proteinExistence type="predicted"/>
<gene>
    <name evidence="1" type="primary">jg17151</name>
    <name evidence="1" type="ORF">PAEG_LOCUS15629</name>
</gene>
<sequence>MQLVKPMSVSYENDFGAVIKYHRKNRGTYDRNSNIILLLCENSAFMESEAMEVLTRTPEGIELIYFCKIINKNFGISRVDKTKIRKSESQVRNDPRGTDDEEYQDISYKTLIDILKNNDKNIHHFAKLTINHLMGKTD</sequence>
<evidence type="ECO:0000313" key="2">
    <source>
        <dbReference type="Proteomes" id="UP000838756"/>
    </source>
</evidence>
<dbReference type="EMBL" id="CAKXAJ010025364">
    <property type="protein sequence ID" value="CAH2238564.1"/>
    <property type="molecule type" value="Genomic_DNA"/>
</dbReference>